<evidence type="ECO:0000313" key="2">
    <source>
        <dbReference type="EMBL" id="NGY06572.1"/>
    </source>
</evidence>
<gene>
    <name evidence="2" type="ORF">G7Y85_17490</name>
</gene>
<name>A0A6M2BV98_9GAMM</name>
<proteinExistence type="predicted"/>
<keyword evidence="1" id="KW-0732">Signal</keyword>
<sequence>MNFRALAIGTAIAACTLFAGCYHPDDTGTDNGDGTPPSQTTVGDLATGQIKNKTCDQGTPAAINDLSIVDSDAAVDVSTLTPGCTGG</sequence>
<organism evidence="2 3">
    <name type="scientific">Solimonas terrae</name>
    <dbReference type="NCBI Taxonomy" id="1396819"/>
    <lineage>
        <taxon>Bacteria</taxon>
        <taxon>Pseudomonadati</taxon>
        <taxon>Pseudomonadota</taxon>
        <taxon>Gammaproteobacteria</taxon>
        <taxon>Nevskiales</taxon>
        <taxon>Nevskiaceae</taxon>
        <taxon>Solimonas</taxon>
    </lineage>
</organism>
<comment type="caution">
    <text evidence="2">The sequence shown here is derived from an EMBL/GenBank/DDBJ whole genome shotgun (WGS) entry which is preliminary data.</text>
</comment>
<feature type="signal peptide" evidence="1">
    <location>
        <begin position="1"/>
        <end position="19"/>
    </location>
</feature>
<accession>A0A6M2BV98</accession>
<evidence type="ECO:0000256" key="1">
    <source>
        <dbReference type="SAM" id="SignalP"/>
    </source>
</evidence>
<dbReference type="EMBL" id="JAAMOW010000009">
    <property type="protein sequence ID" value="NGY06572.1"/>
    <property type="molecule type" value="Genomic_DNA"/>
</dbReference>
<evidence type="ECO:0008006" key="4">
    <source>
        <dbReference type="Google" id="ProtNLM"/>
    </source>
</evidence>
<dbReference type="RefSeq" id="WP_166260364.1">
    <property type="nucleotide sequence ID" value="NZ_JAAMOW010000009.1"/>
</dbReference>
<dbReference type="PROSITE" id="PS51257">
    <property type="entry name" value="PROKAR_LIPOPROTEIN"/>
    <property type="match status" value="1"/>
</dbReference>
<evidence type="ECO:0000313" key="3">
    <source>
        <dbReference type="Proteomes" id="UP000472676"/>
    </source>
</evidence>
<dbReference type="Proteomes" id="UP000472676">
    <property type="component" value="Unassembled WGS sequence"/>
</dbReference>
<protein>
    <recommendedName>
        <fullName evidence="4">Secreted protein</fullName>
    </recommendedName>
</protein>
<reference evidence="2 3" key="1">
    <citation type="journal article" date="2014" name="Int. J. Syst. Evol. Microbiol.">
        <title>Solimonas terrae sp. nov., isolated from soil.</title>
        <authorList>
            <person name="Kim S.J."/>
            <person name="Moon J.Y."/>
            <person name="Weon H.Y."/>
            <person name="Ahn J.H."/>
            <person name="Chen W.M."/>
            <person name="Kwon S.W."/>
        </authorList>
    </citation>
    <scope>NUCLEOTIDE SEQUENCE [LARGE SCALE GENOMIC DNA]</scope>
    <source>
        <strain evidence="2 3">KIS83-12</strain>
    </source>
</reference>
<keyword evidence="3" id="KW-1185">Reference proteome</keyword>
<feature type="chain" id="PRO_5026931768" description="Secreted protein" evidence="1">
    <location>
        <begin position="20"/>
        <end position="87"/>
    </location>
</feature>
<dbReference type="AlphaFoldDB" id="A0A6M2BV98"/>